<dbReference type="SUPFAM" id="SSF53850">
    <property type="entry name" value="Periplasmic binding protein-like II"/>
    <property type="match status" value="1"/>
</dbReference>
<evidence type="ECO:0000313" key="7">
    <source>
        <dbReference type="Proteomes" id="UP000642107"/>
    </source>
</evidence>
<evidence type="ECO:0000256" key="4">
    <source>
        <dbReference type="ARBA" id="ARBA00022729"/>
    </source>
</evidence>
<proteinExistence type="inferred from homology"/>
<dbReference type="Proteomes" id="UP000642107">
    <property type="component" value="Unassembled WGS sequence"/>
</dbReference>
<dbReference type="PROSITE" id="PS51257">
    <property type="entry name" value="PROKAR_LIPOPROTEIN"/>
    <property type="match status" value="1"/>
</dbReference>
<comment type="caution">
    <text evidence="6">The sequence shown here is derived from an EMBL/GenBank/DDBJ whole genome shotgun (WGS) entry which is preliminary data.</text>
</comment>
<organism evidence="6 7">
    <name type="scientific">Flavimobilis rhizosphaerae</name>
    <dbReference type="NCBI Taxonomy" id="2775421"/>
    <lineage>
        <taxon>Bacteria</taxon>
        <taxon>Bacillati</taxon>
        <taxon>Actinomycetota</taxon>
        <taxon>Actinomycetes</taxon>
        <taxon>Micrococcales</taxon>
        <taxon>Jonesiaceae</taxon>
        <taxon>Flavimobilis</taxon>
    </lineage>
</organism>
<dbReference type="InterPro" id="IPR006060">
    <property type="entry name" value="Maltose/Cyclodextrin-bd"/>
</dbReference>
<evidence type="ECO:0000256" key="1">
    <source>
        <dbReference type="ARBA" id="ARBA00008520"/>
    </source>
</evidence>
<name>A0ABR9DPC3_9MICO</name>
<gene>
    <name evidence="6" type="ORF">IGS67_05600</name>
</gene>
<dbReference type="Gene3D" id="3.40.190.10">
    <property type="entry name" value="Periplasmic binding protein-like II"/>
    <property type="match status" value="2"/>
</dbReference>
<evidence type="ECO:0000256" key="3">
    <source>
        <dbReference type="ARBA" id="ARBA00022597"/>
    </source>
</evidence>
<evidence type="ECO:0000256" key="5">
    <source>
        <dbReference type="SAM" id="SignalP"/>
    </source>
</evidence>
<evidence type="ECO:0000256" key="2">
    <source>
        <dbReference type="ARBA" id="ARBA00022448"/>
    </source>
</evidence>
<evidence type="ECO:0000313" key="6">
    <source>
        <dbReference type="EMBL" id="MBD9698970.1"/>
    </source>
</evidence>
<keyword evidence="7" id="KW-1185">Reference proteome</keyword>
<keyword evidence="4 5" id="KW-0732">Signal</keyword>
<dbReference type="PRINTS" id="PR00181">
    <property type="entry name" value="MALTOSEBP"/>
</dbReference>
<dbReference type="RefSeq" id="WP_192278660.1">
    <property type="nucleotide sequence ID" value="NZ_JACZDF010000002.1"/>
</dbReference>
<keyword evidence="2" id="KW-0813">Transport</keyword>
<protein>
    <submittedName>
        <fullName evidence="6">Extracellular solute-binding protein</fullName>
    </submittedName>
</protein>
<accession>A0ABR9DPC3</accession>
<dbReference type="PANTHER" id="PTHR30061:SF50">
    <property type="entry name" value="MALTOSE_MALTODEXTRIN-BINDING PERIPLASMIC PROTEIN"/>
    <property type="match status" value="1"/>
</dbReference>
<feature type="chain" id="PRO_5046462534" evidence="5">
    <location>
        <begin position="21"/>
        <end position="420"/>
    </location>
</feature>
<dbReference type="EMBL" id="JACZDF010000002">
    <property type="protein sequence ID" value="MBD9698970.1"/>
    <property type="molecule type" value="Genomic_DNA"/>
</dbReference>
<reference evidence="6 7" key="1">
    <citation type="submission" date="2020-09" db="EMBL/GenBank/DDBJ databases">
        <title>Flavimobilis rhizosphaerae sp. nov., isolated from rhizosphere soil of Spartina alterniflora.</title>
        <authorList>
            <person name="Hanqin C."/>
        </authorList>
    </citation>
    <scope>NUCLEOTIDE SEQUENCE [LARGE SCALE GENOMIC DNA]</scope>
    <source>
        <strain evidence="6 7">GY 10621</strain>
    </source>
</reference>
<sequence length="420" mass="43608">MRTSRTLLVPAVLAVGALLAACSGDPAPGATTPAPSASTPTSAAPADATLTVWVDENRKPAVESAAKSYTDATGVKIETVVKNFEDIRADFIAQVGTGEGPDITIGAHDWLGALVENGVVTPVDFADKKGDFIGVAVDAVTWDGQTYGLPYAMETVAVVRNTELVDSTPTTFDEMIAKGREAKVTYPLTINTNGTTGDGYTYYALQTSFGAPVFVQNDDGSYSTKVGMGGENGAKFAEWLGANGMAGDKIFSTDFTYDVANQEFADGKAAYTIAGPWAIATLTGNGVKVAVDPIPSAGGETAAPFVGVQTFYVSSASKNAILANDFLVNYVATDEGVTALQEADPRLPALRVVADRYASDANIAGFLAQAEVGVPMPAIAEMGDVWDLWNAASSDIIAGKAKDPAARWATMVTDLEAKLG</sequence>
<comment type="similarity">
    <text evidence="1">Belongs to the bacterial solute-binding protein 1 family.</text>
</comment>
<keyword evidence="3" id="KW-0762">Sugar transport</keyword>
<dbReference type="InterPro" id="IPR006059">
    <property type="entry name" value="SBP"/>
</dbReference>
<feature type="signal peptide" evidence="5">
    <location>
        <begin position="1"/>
        <end position="20"/>
    </location>
</feature>
<dbReference type="Pfam" id="PF13416">
    <property type="entry name" value="SBP_bac_8"/>
    <property type="match status" value="1"/>
</dbReference>
<dbReference type="PANTHER" id="PTHR30061">
    <property type="entry name" value="MALTOSE-BINDING PERIPLASMIC PROTEIN"/>
    <property type="match status" value="1"/>
</dbReference>